<feature type="transmembrane region" description="Helical" evidence="7">
    <location>
        <begin position="15"/>
        <end position="36"/>
    </location>
</feature>
<evidence type="ECO:0000256" key="5">
    <source>
        <dbReference type="ARBA" id="ARBA00022989"/>
    </source>
</evidence>
<keyword evidence="3" id="KW-1003">Cell membrane</keyword>
<evidence type="ECO:0000256" key="2">
    <source>
        <dbReference type="ARBA" id="ARBA00022448"/>
    </source>
</evidence>
<feature type="transmembrane region" description="Helical" evidence="7">
    <location>
        <begin position="147"/>
        <end position="166"/>
    </location>
</feature>
<feature type="transmembrane region" description="Helical" evidence="7">
    <location>
        <begin position="187"/>
        <end position="210"/>
    </location>
</feature>
<evidence type="ECO:0000256" key="4">
    <source>
        <dbReference type="ARBA" id="ARBA00022692"/>
    </source>
</evidence>
<keyword evidence="9" id="KW-1185">Reference proteome</keyword>
<evidence type="ECO:0000256" key="7">
    <source>
        <dbReference type="SAM" id="Phobius"/>
    </source>
</evidence>
<evidence type="ECO:0000256" key="6">
    <source>
        <dbReference type="ARBA" id="ARBA00023136"/>
    </source>
</evidence>
<dbReference type="EMBL" id="JACHEF010000001">
    <property type="protein sequence ID" value="MBB6408569.1"/>
    <property type="molecule type" value="Genomic_DNA"/>
</dbReference>
<accession>A0A841PF43</accession>
<dbReference type="RefSeq" id="WP_343068055.1">
    <property type="nucleotide sequence ID" value="NZ_JACHEF010000001.1"/>
</dbReference>
<dbReference type="Gene3D" id="1.20.1250.20">
    <property type="entry name" value="MFS general substrate transporter like domains"/>
    <property type="match status" value="1"/>
</dbReference>
<protein>
    <submittedName>
        <fullName evidence="8">MFS family permease</fullName>
    </submittedName>
</protein>
<feature type="transmembrane region" description="Helical" evidence="7">
    <location>
        <begin position="84"/>
        <end position="106"/>
    </location>
</feature>
<dbReference type="PANTHER" id="PTHR42718">
    <property type="entry name" value="MAJOR FACILITATOR SUPERFAMILY MULTIDRUG TRANSPORTER MFSC"/>
    <property type="match status" value="1"/>
</dbReference>
<evidence type="ECO:0000313" key="9">
    <source>
        <dbReference type="Proteomes" id="UP000556329"/>
    </source>
</evidence>
<sequence length="260" mass="27449">MALLQFGLESIGRPIIPVSATVLVLAAAVLLLLAFGRYARRVVAPAVDLTLFRFRSFWVGTLAGGLCRVGLNGVPFLLPLMLQVGFGMSPVTSGSLTFVGSFGALLIRPLLSPLLRRFGFNVVLIGSAVVGSAAVAGFALISADTPHWMIGLYVFVFGIIRSAQFMTSNTLSYADLPADKLSRATSLGGVLQQLSVSLGVSIAAMVLGLVAGETHIVTPERFHQVFLLTAIIPLLSTPGFPVSARPGRRAGQRPRSEGQF</sequence>
<dbReference type="AlphaFoldDB" id="A0A841PF43"/>
<reference evidence="8 9" key="1">
    <citation type="submission" date="2020-08" db="EMBL/GenBank/DDBJ databases">
        <title>Genomic Encyclopedia of Type Strains, Phase IV (KMG-IV): sequencing the most valuable type-strain genomes for metagenomic binning, comparative biology and taxonomic classification.</title>
        <authorList>
            <person name="Goeker M."/>
        </authorList>
    </citation>
    <scope>NUCLEOTIDE SEQUENCE [LARGE SCALE GENOMIC DNA]</scope>
    <source>
        <strain evidence="8 9">DSM 100039</strain>
    </source>
</reference>
<dbReference type="SUPFAM" id="SSF103473">
    <property type="entry name" value="MFS general substrate transporter"/>
    <property type="match status" value="1"/>
</dbReference>
<keyword evidence="6 7" id="KW-0472">Membrane</keyword>
<comment type="caution">
    <text evidence="8">The sequence shown here is derived from an EMBL/GenBank/DDBJ whole genome shotgun (WGS) entry which is preliminary data.</text>
</comment>
<keyword evidence="2" id="KW-0813">Transport</keyword>
<feature type="transmembrane region" description="Helical" evidence="7">
    <location>
        <begin position="222"/>
        <end position="244"/>
    </location>
</feature>
<feature type="transmembrane region" description="Helical" evidence="7">
    <location>
        <begin position="118"/>
        <end position="141"/>
    </location>
</feature>
<keyword evidence="4 7" id="KW-0812">Transmembrane</keyword>
<dbReference type="GO" id="GO:0005886">
    <property type="term" value="C:plasma membrane"/>
    <property type="evidence" value="ECO:0007669"/>
    <property type="project" value="UniProtKB-SubCell"/>
</dbReference>
<comment type="subcellular location">
    <subcellularLocation>
        <location evidence="1">Cell membrane</location>
        <topology evidence="1">Multi-pass membrane protein</topology>
    </subcellularLocation>
</comment>
<dbReference type="InterPro" id="IPR036259">
    <property type="entry name" value="MFS_trans_sf"/>
</dbReference>
<evidence type="ECO:0000313" key="8">
    <source>
        <dbReference type="EMBL" id="MBB6408569.1"/>
    </source>
</evidence>
<organism evidence="8 9">
    <name type="scientific">Mesorhizobium sangaii</name>
    <dbReference type="NCBI Taxonomy" id="505389"/>
    <lineage>
        <taxon>Bacteria</taxon>
        <taxon>Pseudomonadati</taxon>
        <taxon>Pseudomonadota</taxon>
        <taxon>Alphaproteobacteria</taxon>
        <taxon>Hyphomicrobiales</taxon>
        <taxon>Phyllobacteriaceae</taxon>
        <taxon>Mesorhizobium</taxon>
    </lineage>
</organism>
<keyword evidence="5 7" id="KW-1133">Transmembrane helix</keyword>
<gene>
    <name evidence="8" type="ORF">HNQ71_001213</name>
</gene>
<evidence type="ECO:0000256" key="1">
    <source>
        <dbReference type="ARBA" id="ARBA00004651"/>
    </source>
</evidence>
<name>A0A841PF43_9HYPH</name>
<dbReference type="PANTHER" id="PTHR42718:SF46">
    <property type="entry name" value="BLR6921 PROTEIN"/>
    <property type="match status" value="1"/>
</dbReference>
<dbReference type="InterPro" id="IPR011701">
    <property type="entry name" value="MFS"/>
</dbReference>
<dbReference type="Pfam" id="PF07690">
    <property type="entry name" value="MFS_1"/>
    <property type="match status" value="1"/>
</dbReference>
<feature type="transmembrane region" description="Helical" evidence="7">
    <location>
        <begin position="57"/>
        <end position="78"/>
    </location>
</feature>
<dbReference type="GO" id="GO:0022857">
    <property type="term" value="F:transmembrane transporter activity"/>
    <property type="evidence" value="ECO:0007669"/>
    <property type="project" value="InterPro"/>
</dbReference>
<evidence type="ECO:0000256" key="3">
    <source>
        <dbReference type="ARBA" id="ARBA00022475"/>
    </source>
</evidence>
<proteinExistence type="predicted"/>
<dbReference type="Proteomes" id="UP000556329">
    <property type="component" value="Unassembled WGS sequence"/>
</dbReference>